<dbReference type="OrthoDB" id="7306064at2"/>
<keyword evidence="1" id="KW-1133">Transmembrane helix</keyword>
<evidence type="ECO:0000313" key="3">
    <source>
        <dbReference type="EMBL" id="RJF91347.1"/>
    </source>
</evidence>
<evidence type="ECO:0000256" key="1">
    <source>
        <dbReference type="SAM" id="Phobius"/>
    </source>
</evidence>
<sequence>MIAPRRTFPALTRNTDGATVVEFAIVAPIMLMLMLGMMELGYQAYAQSVLQGATNKAARDLTLEDAPTKKAVIEGKIASMLQTISNRATVTTTSESFSSFTKVNTYEDFKDLDGDKQFDADTECFLDVNNSKTWNKRGKSGLGGADDIVVFTATATYPRLFPVMGMLGWSNTGTSVARTTLRNQPYSQQAEETGVEICPKPA</sequence>
<feature type="domain" description="TadE-like" evidence="2">
    <location>
        <begin position="17"/>
        <end position="59"/>
    </location>
</feature>
<name>A0A418WMX7_9SPHN</name>
<reference evidence="3 4" key="1">
    <citation type="submission" date="2018-09" db="EMBL/GenBank/DDBJ databases">
        <authorList>
            <person name="Zhu H."/>
        </authorList>
    </citation>
    <scope>NUCLEOTIDE SEQUENCE [LARGE SCALE GENOMIC DNA]</scope>
    <source>
        <strain evidence="3 4">K2R01-6</strain>
    </source>
</reference>
<evidence type="ECO:0000313" key="4">
    <source>
        <dbReference type="Proteomes" id="UP000286100"/>
    </source>
</evidence>
<keyword evidence="1" id="KW-0472">Membrane</keyword>
<dbReference type="EMBL" id="QYUM01000003">
    <property type="protein sequence ID" value="RJF91347.1"/>
    <property type="molecule type" value="Genomic_DNA"/>
</dbReference>
<keyword evidence="1" id="KW-0812">Transmembrane</keyword>
<dbReference type="Pfam" id="PF07811">
    <property type="entry name" value="TadE"/>
    <property type="match status" value="1"/>
</dbReference>
<dbReference type="RefSeq" id="WP_119763374.1">
    <property type="nucleotide sequence ID" value="NZ_QYUM01000003.1"/>
</dbReference>
<feature type="transmembrane region" description="Helical" evidence="1">
    <location>
        <begin position="20"/>
        <end position="38"/>
    </location>
</feature>
<organism evidence="3 4">
    <name type="scientific">Sphingomonas cavernae</name>
    <dbReference type="NCBI Taxonomy" id="2320861"/>
    <lineage>
        <taxon>Bacteria</taxon>
        <taxon>Pseudomonadati</taxon>
        <taxon>Pseudomonadota</taxon>
        <taxon>Alphaproteobacteria</taxon>
        <taxon>Sphingomonadales</taxon>
        <taxon>Sphingomonadaceae</taxon>
        <taxon>Sphingomonas</taxon>
    </lineage>
</organism>
<gene>
    <name evidence="3" type="ORF">D3876_14685</name>
</gene>
<comment type="caution">
    <text evidence="3">The sequence shown here is derived from an EMBL/GenBank/DDBJ whole genome shotgun (WGS) entry which is preliminary data.</text>
</comment>
<evidence type="ECO:0000259" key="2">
    <source>
        <dbReference type="Pfam" id="PF07811"/>
    </source>
</evidence>
<dbReference type="AlphaFoldDB" id="A0A418WMX7"/>
<proteinExistence type="predicted"/>
<dbReference type="Proteomes" id="UP000286100">
    <property type="component" value="Unassembled WGS sequence"/>
</dbReference>
<keyword evidence="4" id="KW-1185">Reference proteome</keyword>
<protein>
    <submittedName>
        <fullName evidence="3">Pilus assembly protein</fullName>
    </submittedName>
</protein>
<dbReference type="InterPro" id="IPR012495">
    <property type="entry name" value="TadE-like_dom"/>
</dbReference>
<accession>A0A418WMX7</accession>